<dbReference type="InterPro" id="IPR038128">
    <property type="entry name" value="Gamma_PGA_hydro_sf"/>
</dbReference>
<keyword evidence="2" id="KW-1185">Reference proteome</keyword>
<dbReference type="InterPro" id="IPR008585">
    <property type="entry name" value="Gamma_PGA_hydro"/>
</dbReference>
<accession>A0ABX0ZCA2</accession>
<proteinExistence type="predicted"/>
<dbReference type="Proteomes" id="UP000783871">
    <property type="component" value="Unassembled WGS sequence"/>
</dbReference>
<gene>
    <name evidence="1" type="ORF">HCJ94_27150</name>
</gene>
<organism evidence="1 2">
    <name type="scientific">Micromonospora thermarum</name>
    <dbReference type="NCBI Taxonomy" id="2720024"/>
    <lineage>
        <taxon>Bacteria</taxon>
        <taxon>Bacillati</taxon>
        <taxon>Actinomycetota</taxon>
        <taxon>Actinomycetes</taxon>
        <taxon>Micromonosporales</taxon>
        <taxon>Micromonosporaceae</taxon>
        <taxon>Micromonospora</taxon>
    </lineage>
</organism>
<dbReference type="GO" id="GO:0016787">
    <property type="term" value="F:hydrolase activity"/>
    <property type="evidence" value="ECO:0007669"/>
    <property type="project" value="UniProtKB-KW"/>
</dbReference>
<reference evidence="1 2" key="1">
    <citation type="submission" date="2020-03" db="EMBL/GenBank/DDBJ databases">
        <title>WGS of actinomycetes isolated from Thailand.</title>
        <authorList>
            <person name="Thawai C."/>
        </authorList>
    </citation>
    <scope>NUCLEOTIDE SEQUENCE [LARGE SCALE GENOMIC DNA]</scope>
    <source>
        <strain evidence="1 2">HSS6-12</strain>
    </source>
</reference>
<dbReference type="Pfam" id="PF05908">
    <property type="entry name" value="Gamma_PGA_hydro"/>
    <property type="match status" value="1"/>
</dbReference>
<keyword evidence="1" id="KW-0378">Hydrolase</keyword>
<dbReference type="EMBL" id="JAATEO010000045">
    <property type="protein sequence ID" value="NJP35545.1"/>
    <property type="molecule type" value="Genomic_DNA"/>
</dbReference>
<evidence type="ECO:0000313" key="2">
    <source>
        <dbReference type="Proteomes" id="UP000783871"/>
    </source>
</evidence>
<protein>
    <submittedName>
        <fullName evidence="1">Poly-gamma-glutamate hydrolase family protein</fullName>
    </submittedName>
</protein>
<comment type="caution">
    <text evidence="1">The sequence shown here is derived from an EMBL/GenBank/DDBJ whole genome shotgun (WGS) entry which is preliminary data.</text>
</comment>
<dbReference type="Gene3D" id="3.40.630.100">
    <property type="entry name" value="Poly-gamma-glutamate hydrolase, zinc-binding motif"/>
    <property type="match status" value="1"/>
</dbReference>
<dbReference type="RefSeq" id="WP_168003864.1">
    <property type="nucleotide sequence ID" value="NZ_JAATEO010000045.1"/>
</dbReference>
<sequence length="237" mass="24752">MYRSNTELYADPSLREGVDYGRRFHRHGAVDDDRSGTADPPSAVVIAMHGGGIEAGTSELCLAVAGYHPATLAPVTAGAPLYDYWMFEGLRDRRNTELHVTSTGCDDPQAVSLCSAARYAISLHGCTPAQAGLPGTGQAVLVGGLDAALKAYLREELAAAGITALDGAADPALAGVSPRNIVNRTLTGAGAQLELTTPLRDAMFGENTRAGRGRTTLPVFWAFVNAARAAVARRSAD</sequence>
<evidence type="ECO:0000313" key="1">
    <source>
        <dbReference type="EMBL" id="NJP35545.1"/>
    </source>
</evidence>
<name>A0ABX0ZCA2_9ACTN</name>